<comment type="caution">
    <text evidence="2">The sequence shown here is derived from an EMBL/GenBank/DDBJ whole genome shotgun (WGS) entry which is preliminary data.</text>
</comment>
<gene>
    <name evidence="2" type="primary">AVEN_106029_1</name>
    <name evidence="2" type="ORF">CDAR_595451</name>
</gene>
<protein>
    <recommendedName>
        <fullName evidence="4">Odorant receptor</fullName>
    </recommendedName>
</protein>
<feature type="transmembrane region" description="Helical" evidence="1">
    <location>
        <begin position="59"/>
        <end position="78"/>
    </location>
</feature>
<keyword evidence="3" id="KW-1185">Reference proteome</keyword>
<evidence type="ECO:0008006" key="4">
    <source>
        <dbReference type="Google" id="ProtNLM"/>
    </source>
</evidence>
<keyword evidence="1" id="KW-0812">Transmembrane</keyword>
<feature type="transmembrane region" description="Helical" evidence="1">
    <location>
        <begin position="90"/>
        <end position="114"/>
    </location>
</feature>
<dbReference type="AlphaFoldDB" id="A0AAV4SIF5"/>
<feature type="transmembrane region" description="Helical" evidence="1">
    <location>
        <begin position="30"/>
        <end position="47"/>
    </location>
</feature>
<feature type="transmembrane region" description="Helical" evidence="1">
    <location>
        <begin position="144"/>
        <end position="164"/>
    </location>
</feature>
<keyword evidence="1" id="KW-1133">Transmembrane helix</keyword>
<feature type="transmembrane region" description="Helical" evidence="1">
    <location>
        <begin position="210"/>
        <end position="231"/>
    </location>
</feature>
<evidence type="ECO:0000313" key="3">
    <source>
        <dbReference type="Proteomes" id="UP001054837"/>
    </source>
</evidence>
<evidence type="ECO:0000313" key="2">
    <source>
        <dbReference type="EMBL" id="GIY33565.1"/>
    </source>
</evidence>
<keyword evidence="1" id="KW-0472">Membrane</keyword>
<sequence>MNEKDGSFFLRRVSTQTCKFFNEEQRKKPFSDRIFITRMFYFVALVFPVETQQTFIRKIFRIILEYGATLLLSMYIIGDFRNLYNLVWDLPTGLILSSLLTDVFSLTIRITLLCKRKSIFSAMLHLQDVHASLQCTQLVNLRPYLAFGVGVACVLPTTLMLFTVNLCYPGYEDFLAHYTAYTFFGWSSRNKWTDCFIFVLFHNLLENQQYLLSGFLVVHSWYLLGLCKIIVGSFIEVAERENDPEVLYNSYLKYTRRTAECMVVLEHGLSLLLMFLYGFMVFNIFNVSTLLLTADFSYIIVPMMVTQVVLFVVMVLAFYSVSFQAVAVHEVAKKVKNAVYEMVSRSDSTNYEMKCLLLTKVTNFPSEIVVTGWKMFSLNRSFLQKTTSGMCTYAVLLSQLDRQTHQ</sequence>
<name>A0AAV4SIF5_9ARAC</name>
<accession>A0AAV4SIF5</accession>
<proteinExistence type="predicted"/>
<feature type="transmembrane region" description="Helical" evidence="1">
    <location>
        <begin position="297"/>
        <end position="319"/>
    </location>
</feature>
<organism evidence="2 3">
    <name type="scientific">Caerostris darwini</name>
    <dbReference type="NCBI Taxonomy" id="1538125"/>
    <lineage>
        <taxon>Eukaryota</taxon>
        <taxon>Metazoa</taxon>
        <taxon>Ecdysozoa</taxon>
        <taxon>Arthropoda</taxon>
        <taxon>Chelicerata</taxon>
        <taxon>Arachnida</taxon>
        <taxon>Araneae</taxon>
        <taxon>Araneomorphae</taxon>
        <taxon>Entelegynae</taxon>
        <taxon>Araneoidea</taxon>
        <taxon>Araneidae</taxon>
        <taxon>Caerostris</taxon>
    </lineage>
</organism>
<feature type="transmembrane region" description="Helical" evidence="1">
    <location>
        <begin position="263"/>
        <end position="285"/>
    </location>
</feature>
<reference evidence="2 3" key="1">
    <citation type="submission" date="2021-06" db="EMBL/GenBank/DDBJ databases">
        <title>Caerostris darwini draft genome.</title>
        <authorList>
            <person name="Kono N."/>
            <person name="Arakawa K."/>
        </authorList>
    </citation>
    <scope>NUCLEOTIDE SEQUENCE [LARGE SCALE GENOMIC DNA]</scope>
</reference>
<dbReference type="Proteomes" id="UP001054837">
    <property type="component" value="Unassembled WGS sequence"/>
</dbReference>
<dbReference type="EMBL" id="BPLQ01007950">
    <property type="protein sequence ID" value="GIY33565.1"/>
    <property type="molecule type" value="Genomic_DNA"/>
</dbReference>
<evidence type="ECO:0000256" key="1">
    <source>
        <dbReference type="SAM" id="Phobius"/>
    </source>
</evidence>